<feature type="binding site" evidence="5">
    <location>
        <position position="357"/>
    </location>
    <ligand>
        <name>substrate</name>
    </ligand>
</feature>
<dbReference type="GO" id="GO:0009225">
    <property type="term" value="P:nucleotide-sugar metabolic process"/>
    <property type="evidence" value="ECO:0007669"/>
    <property type="project" value="TreeGrafter"/>
</dbReference>
<sequence length="706" mass="80565">NHTQWKGSPMEFIYRGEDKYKLQHFPPITASDDHTVLYKLPYKPEENISSPPKPRKGHHKWDSNHVRLPTSHRSQYPVRNSDGTEELAVRWELVQNALLQPIMTSRDLERAIHSYNTKYEKHWKFYALHQLFENELEDEESCGFFQQTLPKIIRLALQLPDIVQTAIPLLKQEQTKSISMSQQQAACLLANAFLCTFPRRNTTKRRSEYSMFPDINFNRLFQSRAPSTTEKIKCICNYFRRICGKMPTGVLTFTRRFIRPKNICDWSKCTTEITFDSVPFHITSQGTIEDEGKGLLQVDFANKFIGGGVLGGGCVQEEIRFVICPELIIGKLFTEALKPTEALIMIGCEQFSTYTGYASSFKFGSDFIDTTPRDSSGRRQCHIVGIDALHFVQTSHQYREELIQRELNKAYVGFFHPLSTPAPGIASGNWGCGAFGGNANLKAILQIIVCCALNRPLAYYTFGDSELVDEIFEIYSFLTREKVTVAQIWNILKSFEKHKLSSDNLYSFIYQSFYDKFKQKKEPIVESRNEIVRHEIHLDNPRRSDEEINEDVEMSEEIPETPPVESSSSSSSIVPMKVENEVETTTHNASMISILDQHYYHKATATPPKKSKESIQSHTEITETRIQIDEDESESSEKIMTTEATTIKEESLIKFDNIMGEYVPSTPPPTVASSSSSASSSKTNKFARKSGSITDYFSSKLKSNEK</sequence>
<evidence type="ECO:0000313" key="9">
    <source>
        <dbReference type="EMBL" id="JAB56540.1"/>
    </source>
</evidence>
<feature type="region of interest" description="Disordered" evidence="6">
    <location>
        <begin position="540"/>
        <end position="573"/>
    </location>
</feature>
<evidence type="ECO:0000259" key="7">
    <source>
        <dbReference type="Pfam" id="PF05028"/>
    </source>
</evidence>
<keyword evidence="3 9" id="KW-0378">Hydrolase</keyword>
<evidence type="ECO:0000256" key="5">
    <source>
        <dbReference type="PIRSR" id="PIRSR607724-2"/>
    </source>
</evidence>
<feature type="active site" evidence="4">
    <location>
        <position position="318"/>
    </location>
</feature>
<proteinExistence type="evidence at transcript level"/>
<name>U5EQC3_9DIPT</name>
<accession>U5EQC3</accession>
<dbReference type="AlphaFoldDB" id="U5EQC3"/>
<feature type="domain" description="PARG helical" evidence="8">
    <location>
        <begin position="137"/>
        <end position="255"/>
    </location>
</feature>
<reference evidence="9" key="1">
    <citation type="journal article" date="2014" name="Insect Biochem. Mol. Biol.">
        <title>An insight into the sialome of the frog biting fly, Corethrella appendiculata.</title>
        <authorList>
            <person name="Ribeiro J.M.C."/>
            <person name="Chagas A.C."/>
            <person name="Pham V.M."/>
            <person name="Lounibos L.P."/>
            <person name="Calvo E."/>
        </authorList>
    </citation>
    <scope>NUCLEOTIDE SEQUENCE</scope>
    <source>
        <tissue evidence="9">Salivary glands</tissue>
    </source>
</reference>
<feature type="binding site" evidence="5">
    <location>
        <position position="316"/>
    </location>
    <ligand>
        <name>substrate</name>
    </ligand>
</feature>
<evidence type="ECO:0000256" key="2">
    <source>
        <dbReference type="ARBA" id="ARBA00012255"/>
    </source>
</evidence>
<evidence type="ECO:0000256" key="1">
    <source>
        <dbReference type="ARBA" id="ARBA00009545"/>
    </source>
</evidence>
<feature type="compositionally biased region" description="Basic and acidic residues" evidence="6">
    <location>
        <begin position="610"/>
        <end position="628"/>
    </location>
</feature>
<dbReference type="GO" id="GO:0006282">
    <property type="term" value="P:regulation of DNA repair"/>
    <property type="evidence" value="ECO:0007669"/>
    <property type="project" value="InterPro"/>
</dbReference>
<feature type="region of interest" description="Disordered" evidence="6">
    <location>
        <begin position="604"/>
        <end position="638"/>
    </location>
</feature>
<evidence type="ECO:0000259" key="8">
    <source>
        <dbReference type="Pfam" id="PF20811"/>
    </source>
</evidence>
<feature type="compositionally biased region" description="Acidic residues" evidence="6">
    <location>
        <begin position="547"/>
        <end position="559"/>
    </location>
</feature>
<evidence type="ECO:0000256" key="3">
    <source>
        <dbReference type="ARBA" id="ARBA00022801"/>
    </source>
</evidence>
<feature type="binding site" evidence="5">
    <location>
        <position position="302"/>
    </location>
    <ligand>
        <name>substrate</name>
    </ligand>
</feature>
<dbReference type="EMBL" id="GANO01003331">
    <property type="protein sequence ID" value="JAB56540.1"/>
    <property type="molecule type" value="mRNA"/>
</dbReference>
<dbReference type="PANTHER" id="PTHR12837:SF15">
    <property type="entry name" value="POLY(ADP-RIBOSE) GLYCOHYDROLASE"/>
    <property type="match status" value="1"/>
</dbReference>
<dbReference type="GO" id="GO:0005737">
    <property type="term" value="C:cytoplasm"/>
    <property type="evidence" value="ECO:0007669"/>
    <property type="project" value="TreeGrafter"/>
</dbReference>
<evidence type="ECO:0000256" key="4">
    <source>
        <dbReference type="PIRSR" id="PIRSR607724-1"/>
    </source>
</evidence>
<dbReference type="Pfam" id="PF05028">
    <property type="entry name" value="PARG_cat_C"/>
    <property type="match status" value="1"/>
</dbReference>
<dbReference type="GO" id="GO:0004649">
    <property type="term" value="F:poly(ADP-ribose) glycohydrolase activity"/>
    <property type="evidence" value="ECO:0007669"/>
    <property type="project" value="UniProtKB-EC"/>
</dbReference>
<feature type="active site" evidence="4">
    <location>
        <position position="317"/>
    </location>
</feature>
<organism evidence="9">
    <name type="scientific">Corethrella appendiculata</name>
    <dbReference type="NCBI Taxonomy" id="1370023"/>
    <lineage>
        <taxon>Eukaryota</taxon>
        <taxon>Metazoa</taxon>
        <taxon>Ecdysozoa</taxon>
        <taxon>Arthropoda</taxon>
        <taxon>Hexapoda</taxon>
        <taxon>Insecta</taxon>
        <taxon>Pterygota</taxon>
        <taxon>Neoptera</taxon>
        <taxon>Endopterygota</taxon>
        <taxon>Diptera</taxon>
        <taxon>Nematocera</taxon>
        <taxon>Culicoidea</taxon>
        <taxon>Chaoboridae</taxon>
        <taxon>Corethrella</taxon>
    </lineage>
</organism>
<feature type="domain" description="PARG catalytic Macro" evidence="7">
    <location>
        <begin position="264"/>
        <end position="467"/>
    </location>
</feature>
<feature type="compositionally biased region" description="Low complexity" evidence="6">
    <location>
        <begin position="671"/>
        <end position="681"/>
    </location>
</feature>
<feature type="region of interest" description="Disordered" evidence="6">
    <location>
        <begin position="660"/>
        <end position="687"/>
    </location>
</feature>
<feature type="non-terminal residue" evidence="9">
    <location>
        <position position="1"/>
    </location>
</feature>
<feature type="active site" evidence="4">
    <location>
        <position position="299"/>
    </location>
</feature>
<dbReference type="PANTHER" id="PTHR12837">
    <property type="entry name" value="POLY ADP-RIBOSE GLYCOHYDROLASE"/>
    <property type="match status" value="1"/>
</dbReference>
<dbReference type="GO" id="GO:0005634">
    <property type="term" value="C:nucleus"/>
    <property type="evidence" value="ECO:0007669"/>
    <property type="project" value="TreeGrafter"/>
</dbReference>
<feature type="region of interest" description="Disordered" evidence="6">
    <location>
        <begin position="44"/>
        <end position="65"/>
    </location>
</feature>
<comment type="similarity">
    <text evidence="1">Belongs to the poly(ADP-ribose) glycohydrolase family.</text>
</comment>
<feature type="compositionally biased region" description="Low complexity" evidence="6">
    <location>
        <begin position="563"/>
        <end position="573"/>
    </location>
</feature>
<dbReference type="Pfam" id="PF20811">
    <property type="entry name" value="PARG_cat_N"/>
    <property type="match status" value="1"/>
</dbReference>
<dbReference type="EC" id="3.2.1.143" evidence="2"/>
<dbReference type="InterPro" id="IPR007724">
    <property type="entry name" value="Poly_GlycHdrlase"/>
</dbReference>
<dbReference type="InterPro" id="IPR048362">
    <property type="entry name" value="PARG_helical"/>
</dbReference>
<protein>
    <recommendedName>
        <fullName evidence="2">poly(ADP-ribose) glycohydrolase</fullName>
        <ecNumber evidence="2">3.2.1.143</ecNumber>
    </recommendedName>
</protein>
<dbReference type="InterPro" id="IPR046372">
    <property type="entry name" value="PARG_cat_C"/>
</dbReference>
<dbReference type="GO" id="GO:0005975">
    <property type="term" value="P:carbohydrate metabolic process"/>
    <property type="evidence" value="ECO:0007669"/>
    <property type="project" value="InterPro"/>
</dbReference>
<dbReference type="GO" id="GO:1990966">
    <property type="term" value="P:ATP generation from poly-ADP-D-ribose"/>
    <property type="evidence" value="ECO:0007669"/>
    <property type="project" value="TreeGrafter"/>
</dbReference>
<evidence type="ECO:0000256" key="6">
    <source>
        <dbReference type="SAM" id="MobiDB-lite"/>
    </source>
</evidence>